<dbReference type="InterPro" id="IPR029033">
    <property type="entry name" value="His_PPase_superfam"/>
</dbReference>
<dbReference type="Proteomes" id="UP000280792">
    <property type="component" value="Unassembled WGS sequence"/>
</dbReference>
<reference evidence="1 2" key="2">
    <citation type="submission" date="2018-12" db="EMBL/GenBank/DDBJ databases">
        <title>Simiduia agarivorans gen. nov., sp. nov., a marine, agarolytic bacterium isolated from shallow coastal water from Keelung, Taiwan.</title>
        <authorList>
            <person name="Shieh W.Y."/>
        </authorList>
    </citation>
    <scope>NUCLEOTIDE SEQUENCE [LARGE SCALE GENOMIC DNA]</scope>
    <source>
        <strain evidence="1 2">GTF-13</strain>
    </source>
</reference>
<dbReference type="RefSeq" id="WP_125015177.1">
    <property type="nucleotide sequence ID" value="NZ_QWEZ01000001.1"/>
</dbReference>
<dbReference type="InterPro" id="IPR013078">
    <property type="entry name" value="His_Pase_superF_clade-1"/>
</dbReference>
<name>A0A3P3VR10_9GAMM</name>
<dbReference type="SUPFAM" id="SSF53254">
    <property type="entry name" value="Phosphoglycerate mutase-like"/>
    <property type="match status" value="1"/>
</dbReference>
<keyword evidence="2" id="KW-1185">Reference proteome</keyword>
<dbReference type="GO" id="GO:0016791">
    <property type="term" value="F:phosphatase activity"/>
    <property type="evidence" value="ECO:0007669"/>
    <property type="project" value="TreeGrafter"/>
</dbReference>
<proteinExistence type="predicted"/>
<evidence type="ECO:0000313" key="2">
    <source>
        <dbReference type="Proteomes" id="UP000280792"/>
    </source>
</evidence>
<dbReference type="PANTHER" id="PTHR48100">
    <property type="entry name" value="BROAD-SPECIFICITY PHOSPHATASE YOR283W-RELATED"/>
    <property type="match status" value="1"/>
</dbReference>
<dbReference type="GO" id="GO:0005737">
    <property type="term" value="C:cytoplasm"/>
    <property type="evidence" value="ECO:0007669"/>
    <property type="project" value="TreeGrafter"/>
</dbReference>
<dbReference type="AlphaFoldDB" id="A0A3P3VR10"/>
<gene>
    <name evidence="1" type="ORF">D0544_06510</name>
</gene>
<dbReference type="Pfam" id="PF00300">
    <property type="entry name" value="His_Phos_1"/>
    <property type="match status" value="1"/>
</dbReference>
<dbReference type="Gene3D" id="3.40.50.1240">
    <property type="entry name" value="Phosphoglycerate mutase-like"/>
    <property type="match status" value="1"/>
</dbReference>
<dbReference type="SMART" id="SM00855">
    <property type="entry name" value="PGAM"/>
    <property type="match status" value="1"/>
</dbReference>
<dbReference type="PANTHER" id="PTHR48100:SF1">
    <property type="entry name" value="HISTIDINE PHOSPHATASE FAMILY PROTEIN-RELATED"/>
    <property type="match status" value="1"/>
</dbReference>
<reference evidence="1 2" key="1">
    <citation type="submission" date="2018-08" db="EMBL/GenBank/DDBJ databases">
        <authorList>
            <person name="Khan S.A."/>
        </authorList>
    </citation>
    <scope>NUCLEOTIDE SEQUENCE [LARGE SCALE GENOMIC DNA]</scope>
    <source>
        <strain evidence="1 2">GTF-13</strain>
    </source>
</reference>
<protein>
    <submittedName>
        <fullName evidence="1">Histidine phosphatase family protein</fullName>
    </submittedName>
</protein>
<dbReference type="EMBL" id="QWEZ01000001">
    <property type="protein sequence ID" value="RRJ84747.1"/>
    <property type="molecule type" value="Genomic_DNA"/>
</dbReference>
<dbReference type="CDD" id="cd07067">
    <property type="entry name" value="HP_PGM_like"/>
    <property type="match status" value="1"/>
</dbReference>
<evidence type="ECO:0000313" key="1">
    <source>
        <dbReference type="EMBL" id="RRJ84747.1"/>
    </source>
</evidence>
<organism evidence="1 2">
    <name type="scientific">Aestuariirhabdus litorea</name>
    <dbReference type="NCBI Taxonomy" id="2528527"/>
    <lineage>
        <taxon>Bacteria</taxon>
        <taxon>Pseudomonadati</taxon>
        <taxon>Pseudomonadota</taxon>
        <taxon>Gammaproteobacteria</taxon>
        <taxon>Oceanospirillales</taxon>
        <taxon>Aestuariirhabdaceae</taxon>
        <taxon>Aestuariirhabdus</taxon>
    </lineage>
</organism>
<sequence>MISLFMLRHGTTAWNLEKRVQGHTDIPLLPDTRQELSQLRLASRYRDLAWYCSPLTRTRQTAQAIGLVATPEPALIEMAWGSWEGKTIEGLRRAAPQQMAREEARGRFMTPEGGECPQQVIDRLLSWLATLQPKTDIGVVTHKGVIRAALAEACRWDMVERCPVKPDWGRLLEFSWSAEQGLCFVQCNLPLEGD</sequence>
<comment type="caution">
    <text evidence="1">The sequence shown here is derived from an EMBL/GenBank/DDBJ whole genome shotgun (WGS) entry which is preliminary data.</text>
</comment>
<accession>A0A3P3VR10</accession>
<dbReference type="InterPro" id="IPR050275">
    <property type="entry name" value="PGM_Phosphatase"/>
</dbReference>